<dbReference type="CDD" id="cd17535">
    <property type="entry name" value="REC_NarL-like"/>
    <property type="match status" value="1"/>
</dbReference>
<keyword evidence="9" id="KW-1185">Reference proteome</keyword>
<evidence type="ECO:0000256" key="4">
    <source>
        <dbReference type="ARBA" id="ARBA00023163"/>
    </source>
</evidence>
<evidence type="ECO:0000259" key="6">
    <source>
        <dbReference type="PROSITE" id="PS50043"/>
    </source>
</evidence>
<dbReference type="InterPro" id="IPR000792">
    <property type="entry name" value="Tscrpt_reg_LuxR_C"/>
</dbReference>
<dbReference type="SUPFAM" id="SSF52172">
    <property type="entry name" value="CheY-like"/>
    <property type="match status" value="1"/>
</dbReference>
<sequence>MAKLSLVIAEDNLLVREGVLRLVAEIDGLRVCATCSDYDELVAAVDQHEPDVVVTDIRMPPHHRDEGIQAATRFRTTHPELGVLVLSQFLDPAYVLHLLEGGSRGRGYLLKDRVDEIDRLAHAIRAVGSGGSYVDDDVVEVLVRSRTRSVDSPLELLSPREQDVLAEMATGSTNSRIAGVLGVSEHAVEKHASAIFAKLGLNEDVDSNRRVKAVLMFLAGRDAVWSAPDSV</sequence>
<dbReference type="PANTHER" id="PTHR43214:SF24">
    <property type="entry name" value="TRANSCRIPTIONAL REGULATORY PROTEIN NARL-RELATED"/>
    <property type="match status" value="1"/>
</dbReference>
<reference evidence="8 9" key="1">
    <citation type="journal article" date="2019" name="Int. J. Syst. Evol. Microbiol.">
        <title>The Global Catalogue of Microorganisms (GCM) 10K type strain sequencing project: providing services to taxonomists for standard genome sequencing and annotation.</title>
        <authorList>
            <consortium name="The Broad Institute Genomics Platform"/>
            <consortium name="The Broad Institute Genome Sequencing Center for Infectious Disease"/>
            <person name="Wu L."/>
            <person name="Ma J."/>
        </authorList>
    </citation>
    <scope>NUCLEOTIDE SEQUENCE [LARGE SCALE GENOMIC DNA]</scope>
    <source>
        <strain evidence="8 9">JCM 14942</strain>
    </source>
</reference>
<dbReference type="SMART" id="SM00448">
    <property type="entry name" value="REC"/>
    <property type="match status" value="1"/>
</dbReference>
<organism evidence="8 9">
    <name type="scientific">Nocardioides humi</name>
    <dbReference type="NCBI Taxonomy" id="449461"/>
    <lineage>
        <taxon>Bacteria</taxon>
        <taxon>Bacillati</taxon>
        <taxon>Actinomycetota</taxon>
        <taxon>Actinomycetes</taxon>
        <taxon>Propionibacteriales</taxon>
        <taxon>Nocardioidaceae</taxon>
        <taxon>Nocardioides</taxon>
    </lineage>
</organism>
<dbReference type="SUPFAM" id="SSF46894">
    <property type="entry name" value="C-terminal effector domain of the bipartite response regulators"/>
    <property type="match status" value="1"/>
</dbReference>
<keyword evidence="2" id="KW-0805">Transcription regulation</keyword>
<dbReference type="PRINTS" id="PR00038">
    <property type="entry name" value="HTHLUXR"/>
</dbReference>
<evidence type="ECO:0000313" key="8">
    <source>
        <dbReference type="EMBL" id="GAA1520704.1"/>
    </source>
</evidence>
<name>A0ABN2AKV7_9ACTN</name>
<dbReference type="SMART" id="SM00421">
    <property type="entry name" value="HTH_LUXR"/>
    <property type="match status" value="1"/>
</dbReference>
<accession>A0ABN2AKV7</accession>
<feature type="modified residue" description="4-aspartylphosphate" evidence="5">
    <location>
        <position position="56"/>
    </location>
</feature>
<dbReference type="InterPro" id="IPR011006">
    <property type="entry name" value="CheY-like_superfamily"/>
</dbReference>
<dbReference type="InterPro" id="IPR001789">
    <property type="entry name" value="Sig_transdc_resp-reg_receiver"/>
</dbReference>
<evidence type="ECO:0000256" key="5">
    <source>
        <dbReference type="PROSITE-ProRule" id="PRU00169"/>
    </source>
</evidence>
<dbReference type="PROSITE" id="PS50043">
    <property type="entry name" value="HTH_LUXR_2"/>
    <property type="match status" value="1"/>
</dbReference>
<proteinExistence type="predicted"/>
<dbReference type="PROSITE" id="PS50110">
    <property type="entry name" value="RESPONSE_REGULATORY"/>
    <property type="match status" value="1"/>
</dbReference>
<evidence type="ECO:0000313" key="9">
    <source>
        <dbReference type="Proteomes" id="UP001500842"/>
    </source>
</evidence>
<keyword evidence="4" id="KW-0804">Transcription</keyword>
<evidence type="ECO:0000256" key="3">
    <source>
        <dbReference type="ARBA" id="ARBA00023125"/>
    </source>
</evidence>
<evidence type="ECO:0000256" key="1">
    <source>
        <dbReference type="ARBA" id="ARBA00022553"/>
    </source>
</evidence>
<gene>
    <name evidence="8" type="ORF">GCM10009788_25720</name>
</gene>
<comment type="caution">
    <text evidence="8">The sequence shown here is derived from an EMBL/GenBank/DDBJ whole genome shotgun (WGS) entry which is preliminary data.</text>
</comment>
<dbReference type="Proteomes" id="UP001500842">
    <property type="component" value="Unassembled WGS sequence"/>
</dbReference>
<feature type="domain" description="HTH luxR-type" evidence="6">
    <location>
        <begin position="150"/>
        <end position="215"/>
    </location>
</feature>
<dbReference type="CDD" id="cd06170">
    <property type="entry name" value="LuxR_C_like"/>
    <property type="match status" value="1"/>
</dbReference>
<evidence type="ECO:0000256" key="2">
    <source>
        <dbReference type="ARBA" id="ARBA00023015"/>
    </source>
</evidence>
<dbReference type="EMBL" id="BAAAOR010000023">
    <property type="protein sequence ID" value="GAA1520704.1"/>
    <property type="molecule type" value="Genomic_DNA"/>
</dbReference>
<dbReference type="InterPro" id="IPR039420">
    <property type="entry name" value="WalR-like"/>
</dbReference>
<evidence type="ECO:0000259" key="7">
    <source>
        <dbReference type="PROSITE" id="PS50110"/>
    </source>
</evidence>
<keyword evidence="3" id="KW-0238">DNA-binding</keyword>
<dbReference type="InterPro" id="IPR058245">
    <property type="entry name" value="NreC/VraR/RcsB-like_REC"/>
</dbReference>
<dbReference type="InterPro" id="IPR016032">
    <property type="entry name" value="Sig_transdc_resp-reg_C-effctor"/>
</dbReference>
<feature type="domain" description="Response regulatory" evidence="7">
    <location>
        <begin position="5"/>
        <end position="126"/>
    </location>
</feature>
<protein>
    <submittedName>
        <fullName evidence="8">Response regulator transcription factor</fullName>
    </submittedName>
</protein>
<dbReference type="PANTHER" id="PTHR43214">
    <property type="entry name" value="TWO-COMPONENT RESPONSE REGULATOR"/>
    <property type="match status" value="1"/>
</dbReference>
<dbReference type="Pfam" id="PF00072">
    <property type="entry name" value="Response_reg"/>
    <property type="match status" value="1"/>
</dbReference>
<dbReference type="Pfam" id="PF00196">
    <property type="entry name" value="GerE"/>
    <property type="match status" value="1"/>
</dbReference>
<dbReference type="RefSeq" id="WP_141006877.1">
    <property type="nucleotide sequence ID" value="NZ_BAAAOR010000023.1"/>
</dbReference>
<keyword evidence="1 5" id="KW-0597">Phosphoprotein</keyword>
<dbReference type="Gene3D" id="3.40.50.2300">
    <property type="match status" value="1"/>
</dbReference>